<dbReference type="SUPFAM" id="SSF50494">
    <property type="entry name" value="Trypsin-like serine proteases"/>
    <property type="match status" value="1"/>
</dbReference>
<name>A0ABU7TXI8_9HYPH</name>
<evidence type="ECO:0008006" key="3">
    <source>
        <dbReference type="Google" id="ProtNLM"/>
    </source>
</evidence>
<proteinExistence type="predicted"/>
<evidence type="ECO:0000313" key="2">
    <source>
        <dbReference type="Proteomes" id="UP001355206"/>
    </source>
</evidence>
<sequence>MGFLALLPALLGALGPILEKVLPDAGQRLQVQLELQRALIEQQADLGRAMAEVMKADAGSESPLARNARPITVLWALAMITWVSVVAPMVGLQVEVVAALKGVPAELWSLLTVGIGAYMLNGRPFVEPPGFLEETPAIAAAPAVVPVCRPDPAVIPPAPKVLTPAPSPAAPPPVAQAKPEDKISTGSGFFVDGQGRFITNNHVIDLCKDVVVKTPDGQIRKASVKATDAANDMALVQVVGAEGPQIRLATPGRTARRRRRHLRLSAPRHACQHRQLHAGQRHRSGRRERRFAILSDLRAGPVRQFRRPRARQFRQRCRRGSVEAQRS</sequence>
<comment type="caution">
    <text evidence="1">The sequence shown here is derived from an EMBL/GenBank/DDBJ whole genome shotgun (WGS) entry which is preliminary data.</text>
</comment>
<dbReference type="EMBL" id="MLCA01000014">
    <property type="protein sequence ID" value="MEE7493895.1"/>
    <property type="molecule type" value="Genomic_DNA"/>
</dbReference>
<dbReference type="InterPro" id="IPR043504">
    <property type="entry name" value="Peptidase_S1_PA_chymotrypsin"/>
</dbReference>
<dbReference type="Pfam" id="PF11351">
    <property type="entry name" value="GTA_holin_3TM"/>
    <property type="match status" value="1"/>
</dbReference>
<gene>
    <name evidence="1" type="ORF">MOTC310_27135</name>
</gene>
<organism evidence="1 2">
    <name type="scientific">Methylobacterium oryzae</name>
    <dbReference type="NCBI Taxonomy" id="334852"/>
    <lineage>
        <taxon>Bacteria</taxon>
        <taxon>Pseudomonadati</taxon>
        <taxon>Pseudomonadota</taxon>
        <taxon>Alphaproteobacteria</taxon>
        <taxon>Hyphomicrobiales</taxon>
        <taxon>Methylobacteriaceae</taxon>
        <taxon>Methylobacterium</taxon>
    </lineage>
</organism>
<evidence type="ECO:0000313" key="1">
    <source>
        <dbReference type="EMBL" id="MEE7493895.1"/>
    </source>
</evidence>
<dbReference type="Pfam" id="PF13365">
    <property type="entry name" value="Trypsin_2"/>
    <property type="match status" value="1"/>
</dbReference>
<keyword evidence="2" id="KW-1185">Reference proteome</keyword>
<dbReference type="Gene3D" id="2.40.10.10">
    <property type="entry name" value="Trypsin-like serine proteases"/>
    <property type="match status" value="1"/>
</dbReference>
<dbReference type="InterPro" id="IPR021497">
    <property type="entry name" value="GTA_holin_3TM"/>
</dbReference>
<dbReference type="Proteomes" id="UP001355206">
    <property type="component" value="Unassembled WGS sequence"/>
</dbReference>
<reference evidence="1 2" key="1">
    <citation type="journal article" date="2012" name="Genet. Mol. Biol.">
        <title>Analysis of 16S rRNA and mxaF genes revealing insights into Methylobacterium niche-specific plant association.</title>
        <authorList>
            <person name="Dourado M.N."/>
            <person name="Andreote F.D."/>
            <person name="Dini-Andreote F."/>
            <person name="Conti R."/>
            <person name="Araujo J.M."/>
            <person name="Araujo W.L."/>
        </authorList>
    </citation>
    <scope>NUCLEOTIDE SEQUENCE [LARGE SCALE GENOMIC DNA]</scope>
    <source>
        <strain evidence="1 2">TC3-10</strain>
    </source>
</reference>
<dbReference type="InterPro" id="IPR009003">
    <property type="entry name" value="Peptidase_S1_PA"/>
</dbReference>
<protein>
    <recommendedName>
        <fullName evidence="3">Serine protease</fullName>
    </recommendedName>
</protein>
<accession>A0ABU7TXI8</accession>